<dbReference type="InterPro" id="IPR043502">
    <property type="entry name" value="DNA/RNA_pol_sf"/>
</dbReference>
<proteinExistence type="predicted"/>
<name>A0A4Y2IMA0_ARAVE</name>
<dbReference type="OrthoDB" id="6427353at2759"/>
<organism evidence="1 2">
    <name type="scientific">Araneus ventricosus</name>
    <name type="common">Orbweaver spider</name>
    <name type="synonym">Epeira ventricosa</name>
    <dbReference type="NCBI Taxonomy" id="182803"/>
    <lineage>
        <taxon>Eukaryota</taxon>
        <taxon>Metazoa</taxon>
        <taxon>Ecdysozoa</taxon>
        <taxon>Arthropoda</taxon>
        <taxon>Chelicerata</taxon>
        <taxon>Arachnida</taxon>
        <taxon>Araneae</taxon>
        <taxon>Araneomorphae</taxon>
        <taxon>Entelegynae</taxon>
        <taxon>Araneoidea</taxon>
        <taxon>Araneidae</taxon>
        <taxon>Araneus</taxon>
    </lineage>
</organism>
<evidence type="ECO:0000313" key="2">
    <source>
        <dbReference type="Proteomes" id="UP000499080"/>
    </source>
</evidence>
<sequence>MKFGTCPYCYHYRSFPNRRKARFALLDAEGRHCNVTQHRMNHPPMKQYPRLSSLTKKEDAERLNKEMVDNGIIEESSGPWALPIVLVKKILKRQMGVGFRVDFRKSNEIMIKDTYPLPRTDNTLNALNGSQWFSTLDLKNGYGQVKKGKESLPHRNKDFLIHRLTNRHSTWQCTEIVKIMHCHFMLV</sequence>
<dbReference type="InterPro" id="IPR043128">
    <property type="entry name" value="Rev_trsase/Diguanyl_cyclase"/>
</dbReference>
<dbReference type="EMBL" id="BGPR01002783">
    <property type="protein sequence ID" value="GBM78837.1"/>
    <property type="molecule type" value="Genomic_DNA"/>
</dbReference>
<dbReference type="PANTHER" id="PTHR24559:SF444">
    <property type="entry name" value="REVERSE TRANSCRIPTASE DOMAIN-CONTAINING PROTEIN"/>
    <property type="match status" value="1"/>
</dbReference>
<dbReference type="Gene3D" id="3.10.10.10">
    <property type="entry name" value="HIV Type 1 Reverse Transcriptase, subunit A, domain 1"/>
    <property type="match status" value="1"/>
</dbReference>
<evidence type="ECO:0008006" key="3">
    <source>
        <dbReference type="Google" id="ProtNLM"/>
    </source>
</evidence>
<comment type="caution">
    <text evidence="1">The sequence shown here is derived from an EMBL/GenBank/DDBJ whole genome shotgun (WGS) entry which is preliminary data.</text>
</comment>
<protein>
    <recommendedName>
        <fullName evidence="3">Transposon Ty3-I Gag-Pol polyprotein</fullName>
    </recommendedName>
</protein>
<dbReference type="GO" id="GO:0071897">
    <property type="term" value="P:DNA biosynthetic process"/>
    <property type="evidence" value="ECO:0007669"/>
    <property type="project" value="UniProtKB-ARBA"/>
</dbReference>
<keyword evidence="2" id="KW-1185">Reference proteome</keyword>
<dbReference type="PANTHER" id="PTHR24559">
    <property type="entry name" value="TRANSPOSON TY3-I GAG-POL POLYPROTEIN"/>
    <property type="match status" value="1"/>
</dbReference>
<gene>
    <name evidence="1" type="ORF">AVEN_157799_1</name>
</gene>
<dbReference type="InterPro" id="IPR053134">
    <property type="entry name" value="RNA-dir_DNA_polymerase"/>
</dbReference>
<dbReference type="AlphaFoldDB" id="A0A4Y2IMA0"/>
<dbReference type="SUPFAM" id="SSF56672">
    <property type="entry name" value="DNA/RNA polymerases"/>
    <property type="match status" value="1"/>
</dbReference>
<dbReference type="Gene3D" id="3.30.70.270">
    <property type="match status" value="1"/>
</dbReference>
<accession>A0A4Y2IMA0</accession>
<dbReference type="Proteomes" id="UP000499080">
    <property type="component" value="Unassembled WGS sequence"/>
</dbReference>
<reference evidence="1 2" key="1">
    <citation type="journal article" date="2019" name="Sci. Rep.">
        <title>Orb-weaving spider Araneus ventricosus genome elucidates the spidroin gene catalogue.</title>
        <authorList>
            <person name="Kono N."/>
            <person name="Nakamura H."/>
            <person name="Ohtoshi R."/>
            <person name="Moran D.A.P."/>
            <person name="Shinohara A."/>
            <person name="Yoshida Y."/>
            <person name="Fujiwara M."/>
            <person name="Mori M."/>
            <person name="Tomita M."/>
            <person name="Arakawa K."/>
        </authorList>
    </citation>
    <scope>NUCLEOTIDE SEQUENCE [LARGE SCALE GENOMIC DNA]</scope>
</reference>
<evidence type="ECO:0000313" key="1">
    <source>
        <dbReference type="EMBL" id="GBM78837.1"/>
    </source>
</evidence>